<dbReference type="SUPFAM" id="SSF52172">
    <property type="entry name" value="CheY-like"/>
    <property type="match status" value="1"/>
</dbReference>
<dbReference type="PANTHER" id="PTHR43228:SF1">
    <property type="entry name" value="TWO-COMPONENT RESPONSE REGULATOR ARR22"/>
    <property type="match status" value="1"/>
</dbReference>
<accession>C5BHU3</accession>
<protein>
    <submittedName>
        <fullName evidence="4">Response regulator receiver domain protein</fullName>
    </submittedName>
</protein>
<dbReference type="RefSeq" id="WP_015817866.1">
    <property type="nucleotide sequence ID" value="NC_012997.1"/>
</dbReference>
<evidence type="ECO:0000313" key="5">
    <source>
        <dbReference type="Proteomes" id="UP000009080"/>
    </source>
</evidence>
<gene>
    <name evidence="4" type="ordered locus">TERTU_1832</name>
</gene>
<dbReference type="eggNOG" id="COG0457">
    <property type="taxonomic scope" value="Bacteria"/>
</dbReference>
<dbReference type="CDD" id="cd17589">
    <property type="entry name" value="REC_TPR"/>
    <property type="match status" value="1"/>
</dbReference>
<feature type="repeat" description="TPR" evidence="2">
    <location>
        <begin position="167"/>
        <end position="200"/>
    </location>
</feature>
<dbReference type="GO" id="GO:0000160">
    <property type="term" value="P:phosphorelay signal transduction system"/>
    <property type="evidence" value="ECO:0007669"/>
    <property type="project" value="InterPro"/>
</dbReference>
<dbReference type="KEGG" id="ttu:TERTU_1832"/>
<dbReference type="SMART" id="SM00028">
    <property type="entry name" value="TPR"/>
    <property type="match status" value="2"/>
</dbReference>
<keyword evidence="2" id="KW-0802">TPR repeat</keyword>
<reference evidence="4 5" key="1">
    <citation type="journal article" date="2009" name="PLoS ONE">
        <title>The complete genome of Teredinibacter turnerae T7901: an intracellular endosymbiont of marine wood-boring bivalves (shipworms).</title>
        <authorList>
            <person name="Yang J.C."/>
            <person name="Madupu R."/>
            <person name="Durkin A.S."/>
            <person name="Ekborg N.A."/>
            <person name="Pedamallu C.S."/>
            <person name="Hostetler J.B."/>
            <person name="Radune D."/>
            <person name="Toms B.S."/>
            <person name="Henrissat B."/>
            <person name="Coutinho P.M."/>
            <person name="Schwarz S."/>
            <person name="Field L."/>
            <person name="Trindade-Silva A.E."/>
            <person name="Soares C.A.G."/>
            <person name="Elshahawi S."/>
            <person name="Hanora A."/>
            <person name="Schmidt E.W."/>
            <person name="Haygood M.G."/>
            <person name="Posfai J."/>
            <person name="Benner J."/>
            <person name="Madinger C."/>
            <person name="Nove J."/>
            <person name="Anton B."/>
            <person name="Chaudhary K."/>
            <person name="Foster J."/>
            <person name="Holman A."/>
            <person name="Kumar S."/>
            <person name="Lessard P.A."/>
            <person name="Luyten Y.A."/>
            <person name="Slatko B."/>
            <person name="Wood N."/>
            <person name="Wu B."/>
            <person name="Teplitski M."/>
            <person name="Mougous J.D."/>
            <person name="Ward N."/>
            <person name="Eisen J.A."/>
            <person name="Badger J.H."/>
            <person name="Distel D.L."/>
        </authorList>
    </citation>
    <scope>NUCLEOTIDE SEQUENCE [LARGE SCALE GENOMIC DNA]</scope>
    <source>
        <strain evidence="5">ATCC 39867 / T7901</strain>
    </source>
</reference>
<dbReference type="eggNOG" id="COG0784">
    <property type="taxonomic scope" value="Bacteria"/>
</dbReference>
<dbReference type="Pfam" id="PF00072">
    <property type="entry name" value="Response_reg"/>
    <property type="match status" value="1"/>
</dbReference>
<dbReference type="AlphaFoldDB" id="C5BHU3"/>
<evidence type="ECO:0000259" key="3">
    <source>
        <dbReference type="PROSITE" id="PS50110"/>
    </source>
</evidence>
<sequence>MSRGVDYAKLSVLVADDFSSFRHTVSGMLSSLGVKKIELASNAREAIQCCEHKFFDLILCDYNLGDGRTGQHVLEELRHRGLINRQTLFLIVSAESSRTIVLCAYDCEPDDFLMKPINARMLQQRIERLVRQRDALAPAMRALDAKEHAVAAQVLEQVAGRQTRHAVAAHKMLGTVLLSQGDLDRAEALYTRALEVRQLDWARLGLAQVRQARGDLDLAGEWLQKIVEENPMFLPAYDSLAENWNKRGDKLQEQTAVQKAVEISPLSILRQKYLAIVAQENADLVTAVVAQRRVVKLGRLSCYGAAEDHFHFARLVADAIEQELDLGSDIGTEAINVLKSAKEAYPLEDGAACSMHLLEGRLHALAGRKPAAQESLTEAEALMYEGSEDIVLEVDRVHALFALGDNPRAEALLNDLRVIFADDQRALERLDVFLSEPASASNSALVADINREGINLYNHRQFDEALACFDRARTLFPRHVGIHLNIVQSLVGKLKEMERDQETLDECARALRRAGRLINTEHPQYTRFSRLKAMAHSAMGH</sequence>
<dbReference type="Gene3D" id="3.40.50.2300">
    <property type="match status" value="1"/>
</dbReference>
<dbReference type="Gene3D" id="1.25.40.10">
    <property type="entry name" value="Tetratricopeptide repeat domain"/>
    <property type="match status" value="2"/>
</dbReference>
<dbReference type="PROSITE" id="PS50110">
    <property type="entry name" value="RESPONSE_REGULATORY"/>
    <property type="match status" value="1"/>
</dbReference>
<dbReference type="SMART" id="SM00448">
    <property type="entry name" value="REC"/>
    <property type="match status" value="1"/>
</dbReference>
<evidence type="ECO:0000256" key="2">
    <source>
        <dbReference type="PROSITE-ProRule" id="PRU00339"/>
    </source>
</evidence>
<dbReference type="InterPro" id="IPR011990">
    <property type="entry name" value="TPR-like_helical_dom_sf"/>
</dbReference>
<dbReference type="PANTHER" id="PTHR43228">
    <property type="entry name" value="TWO-COMPONENT RESPONSE REGULATOR"/>
    <property type="match status" value="1"/>
</dbReference>
<dbReference type="InterPro" id="IPR052048">
    <property type="entry name" value="ST_Response_Regulator"/>
</dbReference>
<dbReference type="HOGENOM" id="CLU_035496_1_0_6"/>
<dbReference type="Proteomes" id="UP000009080">
    <property type="component" value="Chromosome"/>
</dbReference>
<dbReference type="EMBL" id="CP001614">
    <property type="protein sequence ID" value="ACR11755.1"/>
    <property type="molecule type" value="Genomic_DNA"/>
</dbReference>
<evidence type="ECO:0000313" key="4">
    <source>
        <dbReference type="EMBL" id="ACR11755.1"/>
    </source>
</evidence>
<dbReference type="SUPFAM" id="SSF48452">
    <property type="entry name" value="TPR-like"/>
    <property type="match status" value="2"/>
</dbReference>
<proteinExistence type="predicted"/>
<name>C5BHU3_TERTT</name>
<keyword evidence="1" id="KW-0597">Phosphoprotein</keyword>
<evidence type="ECO:0000256" key="1">
    <source>
        <dbReference type="PROSITE-ProRule" id="PRU00169"/>
    </source>
</evidence>
<dbReference type="Pfam" id="PF13432">
    <property type="entry name" value="TPR_16"/>
    <property type="match status" value="1"/>
</dbReference>
<feature type="modified residue" description="4-aspartylphosphate" evidence="1">
    <location>
        <position position="61"/>
    </location>
</feature>
<keyword evidence="5" id="KW-1185">Reference proteome</keyword>
<dbReference type="InterPro" id="IPR011006">
    <property type="entry name" value="CheY-like_superfamily"/>
</dbReference>
<feature type="domain" description="Response regulatory" evidence="3">
    <location>
        <begin position="11"/>
        <end position="130"/>
    </location>
</feature>
<dbReference type="PROSITE" id="PS50005">
    <property type="entry name" value="TPR"/>
    <property type="match status" value="1"/>
</dbReference>
<dbReference type="InterPro" id="IPR001789">
    <property type="entry name" value="Sig_transdc_resp-reg_receiver"/>
</dbReference>
<dbReference type="InterPro" id="IPR019734">
    <property type="entry name" value="TPR_rpt"/>
</dbReference>
<organism evidence="4 5">
    <name type="scientific">Teredinibacter turnerae (strain ATCC 39867 / T7901)</name>
    <dbReference type="NCBI Taxonomy" id="377629"/>
    <lineage>
        <taxon>Bacteria</taxon>
        <taxon>Pseudomonadati</taxon>
        <taxon>Pseudomonadota</taxon>
        <taxon>Gammaproteobacteria</taxon>
        <taxon>Cellvibrionales</taxon>
        <taxon>Cellvibrionaceae</taxon>
        <taxon>Teredinibacter</taxon>
    </lineage>
</organism>
<dbReference type="STRING" id="377629.TERTU_1832"/>